<keyword evidence="5" id="KW-0215">Deoxyribonucleotide synthesis</keyword>
<dbReference type="InterPro" id="IPR008926">
    <property type="entry name" value="RNR_R1-su_N"/>
</dbReference>
<dbReference type="Pfam" id="PF02867">
    <property type="entry name" value="Ribonuc_red_lgC"/>
    <property type="match status" value="1"/>
</dbReference>
<dbReference type="UniPathway" id="UPA00326"/>
<dbReference type="EMBL" id="KZ667752">
    <property type="protein sequence ID" value="PPR90013.1"/>
    <property type="molecule type" value="Genomic_DNA"/>
</dbReference>
<dbReference type="Pfam" id="PF03477">
    <property type="entry name" value="ATP-cone"/>
    <property type="match status" value="1"/>
</dbReference>
<dbReference type="SUPFAM" id="SSF51998">
    <property type="entry name" value="PFL-like glycyl radical enzymes"/>
    <property type="match status" value="1"/>
</dbReference>
<dbReference type="InterPro" id="IPR005144">
    <property type="entry name" value="ATP-cone_dom"/>
</dbReference>
<dbReference type="GO" id="GO:0005971">
    <property type="term" value="C:ribonucleoside-diphosphate reductase complex"/>
    <property type="evidence" value="ECO:0007669"/>
    <property type="project" value="TreeGrafter"/>
</dbReference>
<dbReference type="AlphaFoldDB" id="A0A2P5WFY6"/>
<feature type="domain" description="ATP-cone" evidence="7">
    <location>
        <begin position="1"/>
        <end position="92"/>
    </location>
</feature>
<evidence type="ECO:0000313" key="9">
    <source>
        <dbReference type="Proteomes" id="UP000239757"/>
    </source>
</evidence>
<dbReference type="CDD" id="cd01679">
    <property type="entry name" value="RNR_I"/>
    <property type="match status" value="1"/>
</dbReference>
<dbReference type="Proteomes" id="UP000239757">
    <property type="component" value="Unassembled WGS sequence"/>
</dbReference>
<evidence type="ECO:0000256" key="5">
    <source>
        <dbReference type="ARBA" id="ARBA00023116"/>
    </source>
</evidence>
<dbReference type="PANTHER" id="PTHR11573:SF6">
    <property type="entry name" value="RIBONUCLEOSIDE-DIPHOSPHATE REDUCTASE LARGE SUBUNIT"/>
    <property type="match status" value="1"/>
</dbReference>
<dbReference type="FunFam" id="3.20.70.20:FF:000035">
    <property type="entry name" value="Predicted protein"/>
    <property type="match status" value="1"/>
</dbReference>
<protein>
    <recommendedName>
        <fullName evidence="7">ATP-cone domain-containing protein</fullName>
    </recommendedName>
</protein>
<proteinExistence type="inferred from homology"/>
<dbReference type="OrthoDB" id="3000483at2759"/>
<dbReference type="SUPFAM" id="SSF48168">
    <property type="entry name" value="R1 subunit of ribonucleotide reductase, N-terminal domain"/>
    <property type="match status" value="1"/>
</dbReference>
<keyword evidence="3 6" id="KW-0547">Nucleotide-binding</keyword>
<evidence type="ECO:0000256" key="1">
    <source>
        <dbReference type="ARBA" id="ARBA00010406"/>
    </source>
</evidence>
<evidence type="ECO:0000256" key="6">
    <source>
        <dbReference type="PROSITE-ProRule" id="PRU00492"/>
    </source>
</evidence>
<dbReference type="InterPro" id="IPR013346">
    <property type="entry name" value="NrdE_NrdA_C"/>
</dbReference>
<evidence type="ECO:0000259" key="7">
    <source>
        <dbReference type="PROSITE" id="PS51161"/>
    </source>
</evidence>
<dbReference type="PRINTS" id="PR01183">
    <property type="entry name" value="RIBORDTASEM1"/>
</dbReference>
<evidence type="ECO:0000256" key="3">
    <source>
        <dbReference type="ARBA" id="ARBA00022741"/>
    </source>
</evidence>
<dbReference type="NCBIfam" id="TIGR02506">
    <property type="entry name" value="NrdE_NrdA"/>
    <property type="match status" value="1"/>
</dbReference>
<comment type="similarity">
    <text evidence="1">Belongs to the ribonucleoside diphosphate reductase large chain family.</text>
</comment>
<name>A0A2P5WFY6_GOSBA</name>
<dbReference type="PROSITE" id="PS51161">
    <property type="entry name" value="ATP_CONE"/>
    <property type="match status" value="1"/>
</dbReference>
<evidence type="ECO:0000313" key="8">
    <source>
        <dbReference type="EMBL" id="PPR90013.1"/>
    </source>
</evidence>
<keyword evidence="2" id="KW-0021">Allosteric enzyme</keyword>
<gene>
    <name evidence="8" type="ORF">GOBAR_AA30670</name>
</gene>
<dbReference type="InterPro" id="IPR039718">
    <property type="entry name" value="Rrm1"/>
</dbReference>
<sequence length="755" mass="85092">MYVVKRDGRQEAVHFDKITARLKKLSYGLSIDHCDPVLVAQKVCAGVYKGVTTSQLDELAAETAAAMTANHPDYASLAARIVVSNLHKNTKKSFSETIKIMYNHFNERSGLKAPLIADDVYEIIMENAAWLDSEIIYDRDFDYDYFGFKTLERSYLLKVQGKLSSCFLVCMKDDSIEGIYETLKECAVISKSAGGIGVSVHNIRATGSYIRGTNGTSNGIVPMLRVFNDTARYVDQGGGKRKGAFAVYLEPWHADIFEFLDLRKNHGKEEHRARDLFYALWVPDLFMQRVQSSGQWSLFCPNEAPGLADCWGEEFEKLYIHYEKEGKAKKVVQAQNLWFEILKSQIETGTPYMLFKDTCNRKSNQQNLGTIKSSNLCTEIIEYTSPMETAVCNLASIALPRYVREKGVPLESHTSKLVGSRGSQNRFFDFDKLAEVTEIVTRNLNKIIDVNYYPVETAKRSNLRHRPIGIGVQGLADTFILLGMAFDSPEAQQLNRDIFETIYYHALKASSSLAEKDGPYETYAGCPVSKGILQPDMWGVTPSGRWDWTALRDMIAKNGVRNSLLLAPMPTASTSQILGNNECFEPYTSNIYSRRVLSGEFVVVNKHLLHDLTEMGLWSPVIKNNIIHEDGSVQNIPEVPHELKAIYRTVWEIKQKTLVDMAVDRGCFIDQSQSLNIHMDQPNFGKLTSLHFYAWSKGLKTGMYYLRSRAAADAIKFTVDTSMLKEKPKVADDDTKMAEMVCSLTNREECMACGS</sequence>
<dbReference type="Gene3D" id="3.20.70.20">
    <property type="match status" value="1"/>
</dbReference>
<organism evidence="8 9">
    <name type="scientific">Gossypium barbadense</name>
    <name type="common">Sea Island cotton</name>
    <name type="synonym">Hibiscus barbadensis</name>
    <dbReference type="NCBI Taxonomy" id="3634"/>
    <lineage>
        <taxon>Eukaryota</taxon>
        <taxon>Viridiplantae</taxon>
        <taxon>Streptophyta</taxon>
        <taxon>Embryophyta</taxon>
        <taxon>Tracheophyta</taxon>
        <taxon>Spermatophyta</taxon>
        <taxon>Magnoliopsida</taxon>
        <taxon>eudicotyledons</taxon>
        <taxon>Gunneridae</taxon>
        <taxon>Pentapetalae</taxon>
        <taxon>rosids</taxon>
        <taxon>malvids</taxon>
        <taxon>Malvales</taxon>
        <taxon>Malvaceae</taxon>
        <taxon>Malvoideae</taxon>
        <taxon>Gossypium</taxon>
    </lineage>
</organism>
<evidence type="ECO:0000256" key="4">
    <source>
        <dbReference type="ARBA" id="ARBA00022840"/>
    </source>
</evidence>
<accession>A0A2P5WFY6</accession>
<dbReference type="GO" id="GO:0004748">
    <property type="term" value="F:ribonucleoside-diphosphate reductase activity, thioredoxin disulfide as acceptor"/>
    <property type="evidence" value="ECO:0007669"/>
    <property type="project" value="TreeGrafter"/>
</dbReference>
<dbReference type="PANTHER" id="PTHR11573">
    <property type="entry name" value="RIBONUCLEOSIDE-DIPHOSPHATE REDUCTASE LARGE CHAIN"/>
    <property type="match status" value="1"/>
</dbReference>
<dbReference type="PROSITE" id="PS00089">
    <property type="entry name" value="RIBORED_LARGE"/>
    <property type="match status" value="1"/>
</dbReference>
<dbReference type="GO" id="GO:0005524">
    <property type="term" value="F:ATP binding"/>
    <property type="evidence" value="ECO:0007669"/>
    <property type="project" value="UniProtKB-UniRule"/>
</dbReference>
<dbReference type="InterPro" id="IPR000788">
    <property type="entry name" value="RNR_lg_C"/>
</dbReference>
<reference evidence="8 9" key="1">
    <citation type="submission" date="2015-01" db="EMBL/GenBank/DDBJ databases">
        <title>Genome of allotetraploid Gossypium barbadense reveals genomic plasticity and fiber elongation in cotton evolution.</title>
        <authorList>
            <person name="Chen X."/>
            <person name="Liu X."/>
            <person name="Zhao B."/>
            <person name="Zheng H."/>
            <person name="Hu Y."/>
            <person name="Lu G."/>
            <person name="Yang C."/>
            <person name="Chen J."/>
            <person name="Shan C."/>
            <person name="Zhang L."/>
            <person name="Zhou Y."/>
            <person name="Wang L."/>
            <person name="Guo W."/>
            <person name="Bai Y."/>
            <person name="Ruan J."/>
            <person name="Shangguan X."/>
            <person name="Mao Y."/>
            <person name="Jiang J."/>
            <person name="Zhu Y."/>
            <person name="Lei J."/>
            <person name="Kang H."/>
            <person name="Chen S."/>
            <person name="He X."/>
            <person name="Wang R."/>
            <person name="Wang Y."/>
            <person name="Chen J."/>
            <person name="Wang L."/>
            <person name="Yu S."/>
            <person name="Wang B."/>
            <person name="Wei J."/>
            <person name="Song S."/>
            <person name="Lu X."/>
            <person name="Gao Z."/>
            <person name="Gu W."/>
            <person name="Deng X."/>
            <person name="Ma D."/>
            <person name="Wang S."/>
            <person name="Liang W."/>
            <person name="Fang L."/>
            <person name="Cai C."/>
            <person name="Zhu X."/>
            <person name="Zhou B."/>
            <person name="Zhang Y."/>
            <person name="Chen Z."/>
            <person name="Xu S."/>
            <person name="Zhu R."/>
            <person name="Wang S."/>
            <person name="Zhang T."/>
            <person name="Zhao G."/>
        </authorList>
    </citation>
    <scope>NUCLEOTIDE SEQUENCE [LARGE SCALE GENOMIC DNA]</scope>
    <source>
        <strain evidence="9">cv. Xinhai21</strain>
        <tissue evidence="8">Leaf</tissue>
    </source>
</reference>
<evidence type="ECO:0000256" key="2">
    <source>
        <dbReference type="ARBA" id="ARBA00022533"/>
    </source>
</evidence>
<keyword evidence="4 6" id="KW-0067">ATP-binding</keyword>
<dbReference type="GO" id="GO:0009263">
    <property type="term" value="P:deoxyribonucleotide biosynthetic process"/>
    <property type="evidence" value="ECO:0007669"/>
    <property type="project" value="UniProtKB-KW"/>
</dbReference>